<keyword evidence="2" id="KW-1185">Reference proteome</keyword>
<sequence length="161" mass="18810">MFEKLYYRKDSTDRSELKNRWIKFTPELSTDSRLLVIDKHGHYINVVARLNYNNDEKFPCLAMIDLDKRTINTYPALPLEKITIEVFMRESGNYRWIKSSGGKVENNAVKGGIIENETVYVCRMKVDGHYSAGMMRPSTGTCEVLNAYQPRQDYELLIREE</sequence>
<gene>
    <name evidence="1" type="ORF">PV328_004346</name>
</gene>
<dbReference type="Proteomes" id="UP001168990">
    <property type="component" value="Unassembled WGS sequence"/>
</dbReference>
<name>A0AA39KLI7_9HYME</name>
<dbReference type="InterPro" id="IPR006616">
    <property type="entry name" value="DM9_repeat"/>
</dbReference>
<reference evidence="1" key="2">
    <citation type="submission" date="2023-03" db="EMBL/GenBank/DDBJ databases">
        <authorList>
            <person name="Inwood S.N."/>
            <person name="Skelly J.G."/>
            <person name="Guhlin J."/>
            <person name="Harrop T.W.R."/>
            <person name="Goldson S.G."/>
            <person name="Dearden P.K."/>
        </authorList>
    </citation>
    <scope>NUCLEOTIDE SEQUENCE</scope>
    <source>
        <strain evidence="1">Irish</strain>
        <tissue evidence="1">Whole body</tissue>
    </source>
</reference>
<dbReference type="PANTHER" id="PTHR31649">
    <property type="entry name" value="AGAP009604-PA"/>
    <property type="match status" value="1"/>
</dbReference>
<accession>A0AA39KLI7</accession>
<organism evidence="1 2">
    <name type="scientific">Microctonus aethiopoides</name>
    <dbReference type="NCBI Taxonomy" id="144406"/>
    <lineage>
        <taxon>Eukaryota</taxon>
        <taxon>Metazoa</taxon>
        <taxon>Ecdysozoa</taxon>
        <taxon>Arthropoda</taxon>
        <taxon>Hexapoda</taxon>
        <taxon>Insecta</taxon>
        <taxon>Pterygota</taxon>
        <taxon>Neoptera</taxon>
        <taxon>Endopterygota</taxon>
        <taxon>Hymenoptera</taxon>
        <taxon>Apocrita</taxon>
        <taxon>Ichneumonoidea</taxon>
        <taxon>Braconidae</taxon>
        <taxon>Euphorinae</taxon>
        <taxon>Microctonus</taxon>
    </lineage>
</organism>
<evidence type="ECO:0000313" key="1">
    <source>
        <dbReference type="EMBL" id="KAK0165864.1"/>
    </source>
</evidence>
<protein>
    <submittedName>
        <fullName evidence="1">Uncharacterized protein</fullName>
    </submittedName>
</protein>
<proteinExistence type="predicted"/>
<dbReference type="EMBL" id="JAQQBS010001422">
    <property type="protein sequence ID" value="KAK0165864.1"/>
    <property type="molecule type" value="Genomic_DNA"/>
</dbReference>
<evidence type="ECO:0000313" key="2">
    <source>
        <dbReference type="Proteomes" id="UP001168990"/>
    </source>
</evidence>
<reference evidence="1" key="1">
    <citation type="journal article" date="2023" name="bioRxiv">
        <title>Scaffold-level genome assemblies of two parasitoid biocontrol wasps reveal the parthenogenesis mechanism and an associated novel virus.</title>
        <authorList>
            <person name="Inwood S."/>
            <person name="Skelly J."/>
            <person name="Guhlin J."/>
            <person name="Harrop T."/>
            <person name="Goldson S."/>
            <person name="Dearden P."/>
        </authorList>
    </citation>
    <scope>NUCLEOTIDE SEQUENCE</scope>
    <source>
        <strain evidence="1">Irish</strain>
        <tissue evidence="1">Whole body</tissue>
    </source>
</reference>
<comment type="caution">
    <text evidence="1">The sequence shown here is derived from an EMBL/GenBank/DDBJ whole genome shotgun (WGS) entry which is preliminary data.</text>
</comment>
<dbReference type="AlphaFoldDB" id="A0AA39KLI7"/>
<dbReference type="Pfam" id="PF11901">
    <property type="entry name" value="DM9"/>
    <property type="match status" value="1"/>
</dbReference>
<dbReference type="PANTHER" id="PTHR31649:SF10">
    <property type="entry name" value="IP19903P-RELATED"/>
    <property type="match status" value="1"/>
</dbReference>
<dbReference type="SMART" id="SM00696">
    <property type="entry name" value="DM9"/>
    <property type="match status" value="1"/>
</dbReference>